<keyword evidence="3" id="KW-1185">Reference proteome</keyword>
<evidence type="ECO:0000313" key="2">
    <source>
        <dbReference type="EMBL" id="CDZ24127.1"/>
    </source>
</evidence>
<dbReference type="AlphaFoldDB" id="A0A078KNL6"/>
<dbReference type="GO" id="GO:0016791">
    <property type="term" value="F:phosphatase activity"/>
    <property type="evidence" value="ECO:0007669"/>
    <property type="project" value="TreeGrafter"/>
</dbReference>
<dbReference type="HOGENOM" id="CLU_033323_8_4_9"/>
<dbReference type="SUPFAM" id="SSF53254">
    <property type="entry name" value="Phosphoglycerate mutase-like"/>
    <property type="match status" value="1"/>
</dbReference>
<dbReference type="InterPro" id="IPR013078">
    <property type="entry name" value="His_Pase_superF_clade-1"/>
</dbReference>
<reference evidence="3" key="1">
    <citation type="submission" date="2014-07" db="EMBL/GenBank/DDBJ databases">
        <authorList>
            <person name="Wibberg D."/>
        </authorList>
    </citation>
    <scope>NUCLEOTIDE SEQUENCE [LARGE SCALE GENOMIC DNA]</scope>
    <source>
        <strain evidence="3">DG5</strain>
    </source>
</reference>
<dbReference type="Gene3D" id="3.40.50.1240">
    <property type="entry name" value="Phosphoglycerate mutase-like"/>
    <property type="match status" value="1"/>
</dbReference>
<dbReference type="KEGG" id="ccel:CCDG5_1010"/>
<accession>A0A078KNL6</accession>
<protein>
    <submittedName>
        <fullName evidence="2">Phosphoglycerate mutase</fullName>
    </submittedName>
</protein>
<evidence type="ECO:0000313" key="3">
    <source>
        <dbReference type="Proteomes" id="UP000032431"/>
    </source>
</evidence>
<dbReference type="InterPro" id="IPR050275">
    <property type="entry name" value="PGM_Phosphatase"/>
</dbReference>
<dbReference type="STRING" id="29343.CCDG5_1010"/>
<dbReference type="Proteomes" id="UP000032431">
    <property type="component" value="Chromosome I"/>
</dbReference>
<gene>
    <name evidence="2" type="ORF">CCDG5_1010</name>
</gene>
<feature type="binding site" evidence="1">
    <location>
        <begin position="8"/>
        <end position="15"/>
    </location>
    <ligand>
        <name>substrate</name>
    </ligand>
</feature>
<proteinExistence type="predicted"/>
<dbReference type="OrthoDB" id="9781415at2"/>
<name>A0A078KNL6_9FIRM</name>
<dbReference type="GO" id="GO:0005737">
    <property type="term" value="C:cytoplasm"/>
    <property type="evidence" value="ECO:0007669"/>
    <property type="project" value="TreeGrafter"/>
</dbReference>
<dbReference type="SMART" id="SM00855">
    <property type="entry name" value="PGAM"/>
    <property type="match status" value="1"/>
</dbReference>
<dbReference type="CDD" id="cd07067">
    <property type="entry name" value="HP_PGM_like"/>
    <property type="match status" value="1"/>
</dbReference>
<feature type="binding site" evidence="1">
    <location>
        <position position="58"/>
    </location>
    <ligand>
        <name>substrate</name>
    </ligand>
</feature>
<sequence length="223" mass="25865">MTKLYLVRHAEAQGNIDRYFHGVTDADISKNGACQLERLKERFKDIEIDAVYSSPLKRALKTAQAANFYHGLPIKTDEGLIEINGGHWECKRWEDIPKLYPEENEAWEKRPWLFEPVGGESMRHVYDRIWNTILNIIKENMGKRILVASHGCAIRNFACRASGLPIERLNEMDWFENTSISTFEFDDSLNVKVISLNDASHLDEETSTLPKQKWWQELKKKGV</sequence>
<dbReference type="PATRIC" id="fig|29343.3.peg.1065"/>
<evidence type="ECO:0000256" key="1">
    <source>
        <dbReference type="PIRSR" id="PIRSR613078-2"/>
    </source>
</evidence>
<dbReference type="InterPro" id="IPR029033">
    <property type="entry name" value="His_PPase_superfam"/>
</dbReference>
<dbReference type="EMBL" id="LM995447">
    <property type="protein sequence ID" value="CDZ24127.1"/>
    <property type="molecule type" value="Genomic_DNA"/>
</dbReference>
<dbReference type="PANTHER" id="PTHR48100:SF1">
    <property type="entry name" value="HISTIDINE PHOSPHATASE FAMILY PROTEIN-RELATED"/>
    <property type="match status" value="1"/>
</dbReference>
<dbReference type="PANTHER" id="PTHR48100">
    <property type="entry name" value="BROAD-SPECIFICITY PHOSPHATASE YOR283W-RELATED"/>
    <property type="match status" value="1"/>
</dbReference>
<organism evidence="2 3">
    <name type="scientific">[Clostridium] cellulosi</name>
    <dbReference type="NCBI Taxonomy" id="29343"/>
    <lineage>
        <taxon>Bacteria</taxon>
        <taxon>Bacillati</taxon>
        <taxon>Bacillota</taxon>
        <taxon>Clostridia</taxon>
        <taxon>Eubacteriales</taxon>
        <taxon>Oscillospiraceae</taxon>
        <taxon>Oscillospiraceae incertae sedis</taxon>
    </lineage>
</organism>
<dbReference type="Pfam" id="PF00300">
    <property type="entry name" value="His_Phos_1"/>
    <property type="match status" value="1"/>
</dbReference>